<evidence type="ECO:0000256" key="2">
    <source>
        <dbReference type="ARBA" id="ARBA00022576"/>
    </source>
</evidence>
<dbReference type="InterPro" id="IPR015422">
    <property type="entry name" value="PyrdxlP-dep_Trfase_small"/>
</dbReference>
<proteinExistence type="predicted"/>
<accession>A0A1X7D1S5</accession>
<dbReference type="Gene3D" id="3.40.640.10">
    <property type="entry name" value="Type I PLP-dependent aspartate aminotransferase-like (Major domain)"/>
    <property type="match status" value="1"/>
</dbReference>
<reference evidence="9" key="1">
    <citation type="submission" date="2017-04" db="EMBL/GenBank/DDBJ databases">
        <authorList>
            <person name="Varghese N."/>
            <person name="Submissions S."/>
        </authorList>
    </citation>
    <scope>NUCLEOTIDE SEQUENCE [LARGE SCALE GENOMIC DNA]</scope>
    <source>
        <strain evidence="9">K3S</strain>
    </source>
</reference>
<dbReference type="Proteomes" id="UP000192906">
    <property type="component" value="Unassembled WGS sequence"/>
</dbReference>
<dbReference type="Pfam" id="PF00266">
    <property type="entry name" value="Aminotran_5"/>
    <property type="match status" value="1"/>
</dbReference>
<dbReference type="Gene3D" id="3.90.1150.10">
    <property type="entry name" value="Aspartate Aminotransferase, domain 1"/>
    <property type="match status" value="1"/>
</dbReference>
<keyword evidence="9" id="KW-1185">Reference proteome</keyword>
<keyword evidence="2 8" id="KW-0032">Aminotransferase</keyword>
<evidence type="ECO:0000256" key="6">
    <source>
        <dbReference type="PIRSR" id="PIRSR000524-50"/>
    </source>
</evidence>
<dbReference type="GO" id="GO:0008483">
    <property type="term" value="F:transaminase activity"/>
    <property type="evidence" value="ECO:0007669"/>
    <property type="project" value="UniProtKB-KW"/>
</dbReference>
<dbReference type="InterPro" id="IPR000192">
    <property type="entry name" value="Aminotrans_V_dom"/>
</dbReference>
<evidence type="ECO:0000256" key="1">
    <source>
        <dbReference type="ARBA" id="ARBA00001933"/>
    </source>
</evidence>
<evidence type="ECO:0000313" key="8">
    <source>
        <dbReference type="EMBL" id="SMF07149.1"/>
    </source>
</evidence>
<evidence type="ECO:0000256" key="5">
    <source>
        <dbReference type="PIRSR" id="PIRSR000524-1"/>
    </source>
</evidence>
<dbReference type="InterPro" id="IPR015424">
    <property type="entry name" value="PyrdxlP-dep_Trfase"/>
</dbReference>
<dbReference type="EMBL" id="FWZU01000002">
    <property type="protein sequence ID" value="SMF07149.1"/>
    <property type="molecule type" value="Genomic_DNA"/>
</dbReference>
<protein>
    <submittedName>
        <fullName evidence="8">Aspartate aminotransferase</fullName>
    </submittedName>
</protein>
<dbReference type="PANTHER" id="PTHR42778">
    <property type="entry name" value="2-AMINOETHYLPHOSPHONATE--PYRUVATE TRANSAMINASE"/>
    <property type="match status" value="1"/>
</dbReference>
<comment type="cofactor">
    <cofactor evidence="1 6">
        <name>pyridoxal 5'-phosphate</name>
        <dbReference type="ChEBI" id="CHEBI:597326"/>
    </cofactor>
</comment>
<evidence type="ECO:0000259" key="7">
    <source>
        <dbReference type="Pfam" id="PF00266"/>
    </source>
</evidence>
<dbReference type="InterPro" id="IPR024169">
    <property type="entry name" value="SP_NH2Trfase/AEP_transaminase"/>
</dbReference>
<gene>
    <name evidence="8" type="ORF">SAMN06295933_1541</name>
</gene>
<evidence type="ECO:0000313" key="9">
    <source>
        <dbReference type="Proteomes" id="UP000192906"/>
    </source>
</evidence>
<evidence type="ECO:0000256" key="3">
    <source>
        <dbReference type="ARBA" id="ARBA00022679"/>
    </source>
</evidence>
<feature type="domain" description="Aminotransferase class V" evidence="7">
    <location>
        <begin position="63"/>
        <end position="315"/>
    </location>
</feature>
<dbReference type="STRING" id="1519643.SAMN06295933_1541"/>
<keyword evidence="4 6" id="KW-0663">Pyridoxal phosphate</keyword>
<feature type="binding site" evidence="5">
    <location>
        <position position="352"/>
    </location>
    <ligand>
        <name>substrate</name>
    </ligand>
</feature>
<name>A0A1X7D1S5_9BACT</name>
<sequence length="379" mass="41685">MIGDDFAELKLFITGPIMLRDEVRKAALLPEFGHRDSENIKRFGSIMSNLMTIAGNPEGYTPIIFNGSGTNVLEASVRSLVSDTDKVLNVSVGAFGDLYGNLSAANGKNLVSLKFPYGKAIDLKVLEEYLIKHKPQVVTFTHNETSTGVINDVVAVCKIIKAHGAYALVDGVSIFGGTDSTIGEARPLMYCTSTQKSLGLPAGFGIGYVNDETLEKAAGVQNRGYTTDILAQIEKARLCQTLTTPNGTLSNQMCVQLDYIVNTETVPVRFKRHEEMRKIAHDWVDGMNGYELFAQEGYRSPSVTAVKTAAYMTIDRLKEVKELMRGHGYLFDPGYGKINKELQDQGESPIFRIGHMGDIMPDMLKDYLKILGEVLSTFE</sequence>
<feature type="modified residue" description="N6-(pyridoxal phosphate)lysine" evidence="6">
    <location>
        <position position="196"/>
    </location>
</feature>
<dbReference type="SUPFAM" id="SSF53383">
    <property type="entry name" value="PLP-dependent transferases"/>
    <property type="match status" value="1"/>
</dbReference>
<dbReference type="RefSeq" id="WP_085100699.1">
    <property type="nucleotide sequence ID" value="NZ_FWZU01000002.1"/>
</dbReference>
<dbReference type="AlphaFoldDB" id="A0A1X7D1S5"/>
<dbReference type="InterPro" id="IPR015421">
    <property type="entry name" value="PyrdxlP-dep_Trfase_major"/>
</dbReference>
<organism evidence="8 9">
    <name type="scientific">Desulfovibrio gilichinskyi</name>
    <dbReference type="NCBI Taxonomy" id="1519643"/>
    <lineage>
        <taxon>Bacteria</taxon>
        <taxon>Pseudomonadati</taxon>
        <taxon>Thermodesulfobacteriota</taxon>
        <taxon>Desulfovibrionia</taxon>
        <taxon>Desulfovibrionales</taxon>
        <taxon>Desulfovibrionaceae</taxon>
        <taxon>Desulfovibrio</taxon>
    </lineage>
</organism>
<evidence type="ECO:0000256" key="4">
    <source>
        <dbReference type="ARBA" id="ARBA00022898"/>
    </source>
</evidence>
<dbReference type="OrthoDB" id="9766472at2"/>
<dbReference type="PIRSF" id="PIRSF000524">
    <property type="entry name" value="SPT"/>
    <property type="match status" value="1"/>
</dbReference>
<keyword evidence="3 8" id="KW-0808">Transferase</keyword>
<dbReference type="PANTHER" id="PTHR42778:SF1">
    <property type="entry name" value="2-AMINOETHYLPHOSPHONATE--PYRUVATE TRANSAMINASE"/>
    <property type="match status" value="1"/>
</dbReference>